<dbReference type="Proteomes" id="UP000030747">
    <property type="component" value="Unassembled WGS sequence"/>
</dbReference>
<evidence type="ECO:0000313" key="12">
    <source>
        <dbReference type="Proteomes" id="UP000030747"/>
    </source>
</evidence>
<evidence type="ECO:0000256" key="7">
    <source>
        <dbReference type="RuleBase" id="RU000454"/>
    </source>
</evidence>
<dbReference type="InterPro" id="IPR033121">
    <property type="entry name" value="PEPTIDASE_A1"/>
</dbReference>
<dbReference type="PANTHER" id="PTHR47966">
    <property type="entry name" value="BETA-SITE APP-CLEAVING ENZYME, ISOFORM A-RELATED"/>
    <property type="match status" value="1"/>
</dbReference>
<reference evidence="11" key="1">
    <citation type="submission" date="2013-10" db="EMBL/GenBank/DDBJ databases">
        <title>Genomic analysis of the causative agents of coccidiosis in chickens.</title>
        <authorList>
            <person name="Reid A.J."/>
            <person name="Blake D."/>
            <person name="Billington K."/>
            <person name="Browne H."/>
            <person name="Dunn M."/>
            <person name="Hung S."/>
            <person name="Kawahara F."/>
            <person name="Miranda-Saavedra D."/>
            <person name="Mourier T."/>
            <person name="Nagra H."/>
            <person name="Otto T.D."/>
            <person name="Rawlings N."/>
            <person name="Sanchez A."/>
            <person name="Sanders M."/>
            <person name="Subramaniam C."/>
            <person name="Tay Y."/>
            <person name="Dear P."/>
            <person name="Doerig C."/>
            <person name="Gruber A."/>
            <person name="Parkinson J."/>
            <person name="Shirley M."/>
            <person name="Wan K.L."/>
            <person name="Berriman M."/>
            <person name="Tomley F."/>
            <person name="Pain A."/>
        </authorList>
    </citation>
    <scope>NUCLEOTIDE SEQUENCE [LARGE SCALE GENOMIC DNA]</scope>
    <source>
        <strain evidence="11">Houghton</strain>
    </source>
</reference>
<dbReference type="FunFam" id="2.40.70.10:FF:000115">
    <property type="entry name" value="Lysosomal aspartic protease"/>
    <property type="match status" value="1"/>
</dbReference>
<accession>U6KYG4</accession>
<feature type="chain" id="PRO_5004671977" evidence="9">
    <location>
        <begin position="22"/>
        <end position="588"/>
    </location>
</feature>
<dbReference type="GO" id="GO:0004190">
    <property type="term" value="F:aspartic-type endopeptidase activity"/>
    <property type="evidence" value="ECO:0007669"/>
    <property type="project" value="UniProtKB-KW"/>
</dbReference>
<dbReference type="PROSITE" id="PS51767">
    <property type="entry name" value="PEPTIDASE_A1"/>
    <property type="match status" value="1"/>
</dbReference>
<dbReference type="InterPro" id="IPR021109">
    <property type="entry name" value="Peptidase_aspartic_dom_sf"/>
</dbReference>
<reference evidence="11" key="2">
    <citation type="submission" date="2013-10" db="EMBL/GenBank/DDBJ databases">
        <authorList>
            <person name="Aslett M."/>
        </authorList>
    </citation>
    <scope>NUCLEOTIDE SEQUENCE [LARGE SCALE GENOMIC DNA]</scope>
    <source>
        <strain evidence="11">Houghton</strain>
    </source>
</reference>
<feature type="active site" evidence="5">
    <location>
        <position position="421"/>
    </location>
</feature>
<dbReference type="GeneID" id="25250907"/>
<evidence type="ECO:0000313" key="11">
    <source>
        <dbReference type="EMBL" id="CDJ43222.1"/>
    </source>
</evidence>
<evidence type="ECO:0000256" key="9">
    <source>
        <dbReference type="SAM" id="SignalP"/>
    </source>
</evidence>
<proteinExistence type="inferred from homology"/>
<feature type="region of interest" description="Disordered" evidence="8">
    <location>
        <begin position="25"/>
        <end position="46"/>
    </location>
</feature>
<dbReference type="InterPro" id="IPR001461">
    <property type="entry name" value="Aspartic_peptidase_A1"/>
</dbReference>
<sequence>MKWRYWGPGLALLCALSEGLAAGASHEQQQQQQQHEQQQQQGAQAAGVAATPAAAAVLTAVSSSSETLQIAGNGEVLSSVTKQQHVRPYSGAVPLCRNCFGKDQQTCKVCLHGEHESSFLMPMTRARASAEDETFAALETNHNAVKNLNRTFYMKRGEGPFGSLGNKPTDTKAGGAGATSFLQNKEAADTLDLELGLAQTSVPIMQMKDSQYCGMLGIGTPPQWVHPIFDTGSTNLWVVGSKCEDDTCTKVTRFDPSKSSSFQYTSPPVHLDITFGTGRIEGSTGVDNFQVGPFTVKGQTFGLVEKEGGHNEHGNIFKSINFEGIVGMGFPDMSSTGATPIYDNIMKQADLKRSEFAFYVAKDSPVSALFFGGVDPRFYESPIHMFPVEREHYWEVALDAIHVGDKKFCCEEGTKNYVILDSGTSFNTMPGNEMRSFLEMIPSQECGDDDSFLSSYPDITYVIGGVSFVLKPEDYLVRSKTNMCKPAYMQIDVPSDYGHAYILGSLGFMRHFFTVFRRSDGTTPSLVGIARAVHSPENRAFLQQVVNSYPSGSFKADDILAFERGTNMLRPELLQEDSALREKHTTKL</sequence>
<keyword evidence="9" id="KW-0732">Signal</keyword>
<feature type="disulfide bond" evidence="6">
    <location>
        <begin position="243"/>
        <end position="248"/>
    </location>
</feature>
<dbReference type="Pfam" id="PF00026">
    <property type="entry name" value="Asp"/>
    <property type="match status" value="1"/>
</dbReference>
<dbReference type="RefSeq" id="XP_013233972.1">
    <property type="nucleotide sequence ID" value="XM_013378518.1"/>
</dbReference>
<protein>
    <submittedName>
        <fullName evidence="11">Eukaryotic aspartyl protease, putative</fullName>
    </submittedName>
</protein>
<dbReference type="SUPFAM" id="SSF50630">
    <property type="entry name" value="Acid proteases"/>
    <property type="match status" value="1"/>
</dbReference>
<evidence type="ECO:0000256" key="3">
    <source>
        <dbReference type="ARBA" id="ARBA00022750"/>
    </source>
</evidence>
<dbReference type="OMA" id="PMTPIRN"/>
<evidence type="ECO:0000256" key="2">
    <source>
        <dbReference type="ARBA" id="ARBA00022670"/>
    </source>
</evidence>
<dbReference type="PANTHER" id="PTHR47966:SF51">
    <property type="entry name" value="BETA-SITE APP-CLEAVING ENZYME, ISOFORM A-RELATED"/>
    <property type="match status" value="1"/>
</dbReference>
<evidence type="ECO:0000256" key="1">
    <source>
        <dbReference type="ARBA" id="ARBA00007447"/>
    </source>
</evidence>
<keyword evidence="12" id="KW-1185">Reference proteome</keyword>
<keyword evidence="6" id="KW-1015">Disulfide bond</keyword>
<feature type="domain" description="Peptidase A1" evidence="10">
    <location>
        <begin position="212"/>
        <end position="530"/>
    </location>
</feature>
<dbReference type="PROSITE" id="PS00141">
    <property type="entry name" value="ASP_PROTEASE"/>
    <property type="match status" value="1"/>
</dbReference>
<dbReference type="AlphaFoldDB" id="U6KYG4"/>
<keyword evidence="4 7" id="KW-0378">Hydrolase</keyword>
<dbReference type="MEROPS" id="A01.A95"/>
<keyword evidence="2 7" id="KW-0645">Protease</keyword>
<organism evidence="11 12">
    <name type="scientific">Eimeria tenella</name>
    <name type="common">Coccidian parasite</name>
    <dbReference type="NCBI Taxonomy" id="5802"/>
    <lineage>
        <taxon>Eukaryota</taxon>
        <taxon>Sar</taxon>
        <taxon>Alveolata</taxon>
        <taxon>Apicomplexa</taxon>
        <taxon>Conoidasida</taxon>
        <taxon>Coccidia</taxon>
        <taxon>Eucoccidiorida</taxon>
        <taxon>Eimeriorina</taxon>
        <taxon>Eimeriidae</taxon>
        <taxon>Eimeria</taxon>
    </lineage>
</organism>
<dbReference type="InterPro" id="IPR001969">
    <property type="entry name" value="Aspartic_peptidase_AS"/>
</dbReference>
<evidence type="ECO:0000256" key="6">
    <source>
        <dbReference type="PIRSR" id="PIRSR601461-2"/>
    </source>
</evidence>
<feature type="signal peptide" evidence="9">
    <location>
        <begin position="1"/>
        <end position="21"/>
    </location>
</feature>
<comment type="similarity">
    <text evidence="1 7">Belongs to the peptidase A1 family.</text>
</comment>
<dbReference type="EMBL" id="HG675758">
    <property type="protein sequence ID" value="CDJ43222.1"/>
    <property type="molecule type" value="Genomic_DNA"/>
</dbReference>
<feature type="active site" evidence="5">
    <location>
        <position position="230"/>
    </location>
</feature>
<dbReference type="VEuPathDB" id="ToxoDB:ETH_00008525"/>
<name>U6KYG4_EIMTE</name>
<dbReference type="GO" id="GO:0016485">
    <property type="term" value="P:protein processing"/>
    <property type="evidence" value="ECO:0007669"/>
    <property type="project" value="UniProtKB-ARBA"/>
</dbReference>
<evidence type="ECO:0000256" key="5">
    <source>
        <dbReference type="PIRSR" id="PIRSR601461-1"/>
    </source>
</evidence>
<evidence type="ECO:0000259" key="10">
    <source>
        <dbReference type="PROSITE" id="PS51767"/>
    </source>
</evidence>
<dbReference type="Gene3D" id="2.40.70.10">
    <property type="entry name" value="Acid Proteases"/>
    <property type="match status" value="2"/>
</dbReference>
<evidence type="ECO:0000256" key="8">
    <source>
        <dbReference type="SAM" id="MobiDB-lite"/>
    </source>
</evidence>
<gene>
    <name evidence="11" type="ORF">ETH_00008525</name>
</gene>
<dbReference type="VEuPathDB" id="ToxoDB:ETH2_1438800"/>
<keyword evidence="3 7" id="KW-0064">Aspartyl protease</keyword>
<dbReference type="OrthoDB" id="771136at2759"/>
<dbReference type="PRINTS" id="PR00792">
    <property type="entry name" value="PEPSIN"/>
</dbReference>
<evidence type="ECO:0000256" key="4">
    <source>
        <dbReference type="ARBA" id="ARBA00022801"/>
    </source>
</evidence>